<evidence type="ECO:0000313" key="2">
    <source>
        <dbReference type="EMBL" id="CEK92867.1"/>
    </source>
</evidence>
<sequence length="104" mass="11658">MSEVASLLVGLTMENNQEIGNRLKTKRTISFKLRVLCWIGNPSKEKNPETLTDFSNSQILAECLRVGVETPATRNMGQTLKEAEYLGQEPWQSSKHLNPRGKIG</sequence>
<name>A0A0B7BJ03_9EUPU</name>
<gene>
    <name evidence="2" type="primary">ORF190692</name>
</gene>
<evidence type="ECO:0000256" key="1">
    <source>
        <dbReference type="SAM" id="MobiDB-lite"/>
    </source>
</evidence>
<feature type="region of interest" description="Disordered" evidence="1">
    <location>
        <begin position="85"/>
        <end position="104"/>
    </location>
</feature>
<reference evidence="2" key="1">
    <citation type="submission" date="2014-12" db="EMBL/GenBank/DDBJ databases">
        <title>Insight into the proteome of Arion vulgaris.</title>
        <authorList>
            <person name="Aradska J."/>
            <person name="Bulat T."/>
            <person name="Smidak R."/>
            <person name="Sarate P."/>
            <person name="Gangsoo J."/>
            <person name="Sialana F."/>
            <person name="Bilban M."/>
            <person name="Lubec G."/>
        </authorList>
    </citation>
    <scope>NUCLEOTIDE SEQUENCE</scope>
    <source>
        <tissue evidence="2">Skin</tissue>
    </source>
</reference>
<organism evidence="2">
    <name type="scientific">Arion vulgaris</name>
    <dbReference type="NCBI Taxonomy" id="1028688"/>
    <lineage>
        <taxon>Eukaryota</taxon>
        <taxon>Metazoa</taxon>
        <taxon>Spiralia</taxon>
        <taxon>Lophotrochozoa</taxon>
        <taxon>Mollusca</taxon>
        <taxon>Gastropoda</taxon>
        <taxon>Heterobranchia</taxon>
        <taxon>Euthyneura</taxon>
        <taxon>Panpulmonata</taxon>
        <taxon>Eupulmonata</taxon>
        <taxon>Stylommatophora</taxon>
        <taxon>Helicina</taxon>
        <taxon>Arionoidea</taxon>
        <taxon>Arionidae</taxon>
        <taxon>Arion</taxon>
    </lineage>
</organism>
<dbReference type="EMBL" id="HACG01046002">
    <property type="protein sequence ID" value="CEK92867.1"/>
    <property type="molecule type" value="Transcribed_RNA"/>
</dbReference>
<accession>A0A0B7BJ03</accession>
<dbReference type="AlphaFoldDB" id="A0A0B7BJ03"/>
<proteinExistence type="predicted"/>
<protein>
    <submittedName>
        <fullName evidence="2">Uncharacterized protein</fullName>
    </submittedName>
</protein>